<feature type="transmembrane region" description="Helical" evidence="1">
    <location>
        <begin position="179"/>
        <end position="196"/>
    </location>
</feature>
<feature type="transmembrane region" description="Helical" evidence="1">
    <location>
        <begin position="208"/>
        <end position="228"/>
    </location>
</feature>
<keyword evidence="1" id="KW-0812">Transmembrane</keyword>
<feature type="transmembrane region" description="Helical" evidence="1">
    <location>
        <begin position="94"/>
        <end position="112"/>
    </location>
</feature>
<dbReference type="EMBL" id="CP134880">
    <property type="protein sequence ID" value="WNM28233.1"/>
    <property type="molecule type" value="Genomic_DNA"/>
</dbReference>
<gene>
    <name evidence="4" type="ORF">RN607_04310</name>
</gene>
<accession>A0AA96FDN6</accession>
<proteinExistence type="predicted"/>
<reference evidence="4" key="1">
    <citation type="submission" date="2023-09" db="EMBL/GenBank/DDBJ databases">
        <title>Demequina sp. a novel bacteria isolated from Capsicum annuum.</title>
        <authorList>
            <person name="Humaira Z."/>
            <person name="Lee J."/>
            <person name="Cho D."/>
        </authorList>
    </citation>
    <scope>NUCLEOTIDE SEQUENCE</scope>
    <source>
        <strain evidence="4">PMTSA13</strain>
    </source>
</reference>
<dbReference type="PANTHER" id="PTHR30590:SF3">
    <property type="entry name" value="HYPOTHETICAL MEMBRANE SPANNING PROTEIN"/>
    <property type="match status" value="1"/>
</dbReference>
<dbReference type="Proteomes" id="UP001303408">
    <property type="component" value="Chromosome"/>
</dbReference>
<feature type="transmembrane region" description="Helical" evidence="1">
    <location>
        <begin position="140"/>
        <end position="159"/>
    </location>
</feature>
<feature type="transmembrane region" description="Helical" evidence="1">
    <location>
        <begin position="56"/>
        <end position="82"/>
    </location>
</feature>
<keyword evidence="1" id="KW-1133">Transmembrane helix</keyword>
<name>A0AA96FDN6_9MICO</name>
<protein>
    <submittedName>
        <fullName evidence="4">Heparan-alpha-glucosaminide N-acetyltransferase domain-containing protein</fullName>
    </submittedName>
</protein>
<feature type="transmembrane region" description="Helical" evidence="1">
    <location>
        <begin position="320"/>
        <end position="336"/>
    </location>
</feature>
<dbReference type="KEGG" id="dcp:RN607_04310"/>
<dbReference type="Pfam" id="PF04235">
    <property type="entry name" value="DUF418"/>
    <property type="match status" value="1"/>
</dbReference>
<dbReference type="InterPro" id="IPR052529">
    <property type="entry name" value="Bact_Transport_Assoc"/>
</dbReference>
<dbReference type="RefSeq" id="WP_313544587.1">
    <property type="nucleotide sequence ID" value="NZ_CP134880.1"/>
</dbReference>
<dbReference type="AlphaFoldDB" id="A0AA96FDN6"/>
<dbReference type="InterPro" id="IPR007349">
    <property type="entry name" value="DUF418"/>
</dbReference>
<sequence>MNQPAATAPEGTASAPTRVRERIGGLDLARAVAFMGMVAAHIGDDTTRGSDADGWWWLWIVHGRSSALFAVLAGVSIGIMASRAPSRRHTRVKVAVRAVLLVAVGVVVSALGTPVYVILPNLGLMMLLATVALGWRTRWIWAGAVVLLVGGGLAFDPVLRWTEATGLSSVPLVDRLWWHHYPAIVWTGYLLIGLAVSRLPLRAWTTRMRLMLGGTAVGVGVAALGIAADGQTPWPEADATFGWFPAWASMEAHSYSPVELVSNAGVAVASIGLCLWLSDATGPVLAPLRALGSMAFTAYVGHVVVIAIVGDEMVYEPSNAALVVLLMTFTAAAWAWRRRFRQGPLELMMTEASTAVANVWAPPGQPRAGQPLPR</sequence>
<evidence type="ECO:0000259" key="3">
    <source>
        <dbReference type="Pfam" id="PF07786"/>
    </source>
</evidence>
<evidence type="ECO:0000259" key="2">
    <source>
        <dbReference type="Pfam" id="PF04235"/>
    </source>
</evidence>
<dbReference type="Pfam" id="PF07786">
    <property type="entry name" value="HGSNAT_cat"/>
    <property type="match status" value="1"/>
</dbReference>
<organism evidence="4">
    <name type="scientific">Demequina capsici</name>
    <dbReference type="NCBI Taxonomy" id="3075620"/>
    <lineage>
        <taxon>Bacteria</taxon>
        <taxon>Bacillati</taxon>
        <taxon>Actinomycetota</taxon>
        <taxon>Actinomycetes</taxon>
        <taxon>Micrococcales</taxon>
        <taxon>Demequinaceae</taxon>
        <taxon>Demequina</taxon>
    </lineage>
</organism>
<evidence type="ECO:0000256" key="1">
    <source>
        <dbReference type="SAM" id="Phobius"/>
    </source>
</evidence>
<feature type="transmembrane region" description="Helical" evidence="1">
    <location>
        <begin position="290"/>
        <end position="308"/>
    </location>
</feature>
<feature type="transmembrane region" description="Helical" evidence="1">
    <location>
        <begin position="118"/>
        <end position="135"/>
    </location>
</feature>
<evidence type="ECO:0000313" key="4">
    <source>
        <dbReference type="EMBL" id="WNM28233.1"/>
    </source>
</evidence>
<feature type="transmembrane region" description="Helical" evidence="1">
    <location>
        <begin position="260"/>
        <end position="278"/>
    </location>
</feature>
<keyword evidence="1" id="KW-0472">Membrane</keyword>
<feature type="domain" description="Heparan-alpha-glucosaminide N-acetyltransferase catalytic" evidence="3">
    <location>
        <begin position="22"/>
        <end position="211"/>
    </location>
</feature>
<dbReference type="PANTHER" id="PTHR30590">
    <property type="entry name" value="INNER MEMBRANE PROTEIN"/>
    <property type="match status" value="1"/>
</dbReference>
<feature type="domain" description="DUF418" evidence="2">
    <location>
        <begin position="238"/>
        <end position="349"/>
    </location>
</feature>
<dbReference type="InterPro" id="IPR012429">
    <property type="entry name" value="HGSNAT_cat"/>
</dbReference>